<keyword evidence="9" id="KW-1185">Reference proteome</keyword>
<keyword evidence="2 5" id="KW-0690">Ribosome biogenesis</keyword>
<dbReference type="Gene3D" id="2.40.30.60">
    <property type="entry name" value="RimM"/>
    <property type="match status" value="1"/>
</dbReference>
<dbReference type="PANTHER" id="PTHR33692">
    <property type="entry name" value="RIBOSOME MATURATION FACTOR RIMM"/>
    <property type="match status" value="1"/>
</dbReference>
<comment type="subcellular location">
    <subcellularLocation>
        <location evidence="5">Cytoplasm</location>
    </subcellularLocation>
</comment>
<evidence type="ECO:0000256" key="1">
    <source>
        <dbReference type="ARBA" id="ARBA00022490"/>
    </source>
</evidence>
<dbReference type="GO" id="GO:0005737">
    <property type="term" value="C:cytoplasm"/>
    <property type="evidence" value="ECO:0007669"/>
    <property type="project" value="UniProtKB-SubCell"/>
</dbReference>
<comment type="caution">
    <text evidence="8">The sequence shown here is derived from an EMBL/GenBank/DDBJ whole genome shotgun (WGS) entry which is preliminary data.</text>
</comment>
<comment type="domain">
    <text evidence="5">The PRC barrel domain binds ribosomal protein uS19.</text>
</comment>
<sequence length="171" mass="18851">MLKPFLEAGRIVGTHGVRGELRLEPWCDTAAFLSGFKTLYWQEGRTPAQVESARPHKSLLLLKLAGVDTVEQAEALRGRVVYIARTDARLPEGQYFQQDLLGCEVVDADTQQVYGKLTDIFSTGANDVYQVTDAAGKNYLLPAVRQVVTAVDITAGRVEIRPIRGIFDDAD</sequence>
<dbReference type="InterPro" id="IPR056792">
    <property type="entry name" value="PRC_RimM"/>
</dbReference>
<feature type="domain" description="RimM N-terminal" evidence="6">
    <location>
        <begin position="8"/>
        <end position="86"/>
    </location>
</feature>
<reference evidence="8 9" key="1">
    <citation type="submission" date="2018-06" db="EMBL/GenBank/DDBJ databases">
        <title>Noncontiguous genome sequence of Ruminococcaceae bacterium ASD2818.</title>
        <authorList>
            <person name="Chaplin A.V."/>
            <person name="Sokolova S.R."/>
            <person name="Kochetkova T.O."/>
            <person name="Goltsov A.Y."/>
            <person name="Trofimov D.Y."/>
            <person name="Efimov B.A."/>
        </authorList>
    </citation>
    <scope>NUCLEOTIDE SEQUENCE [LARGE SCALE GENOMIC DNA]</scope>
    <source>
        <strain evidence="8 9">ASD2818</strain>
    </source>
</reference>
<dbReference type="Pfam" id="PF24986">
    <property type="entry name" value="PRC_RimM"/>
    <property type="match status" value="1"/>
</dbReference>
<evidence type="ECO:0000256" key="4">
    <source>
        <dbReference type="ARBA" id="ARBA00023186"/>
    </source>
</evidence>
<name>A0A328UFZ8_9FIRM</name>
<evidence type="ECO:0000313" key="8">
    <source>
        <dbReference type="EMBL" id="RAQ30279.1"/>
    </source>
</evidence>
<gene>
    <name evidence="5 8" type="primary">rimM</name>
    <name evidence="8" type="ORF">DPQ25_01865</name>
</gene>
<proteinExistence type="inferred from homology"/>
<evidence type="ECO:0000259" key="7">
    <source>
        <dbReference type="Pfam" id="PF24986"/>
    </source>
</evidence>
<keyword evidence="1 5" id="KW-0963">Cytoplasm</keyword>
<accession>A0A328UFZ8</accession>
<dbReference type="PANTHER" id="PTHR33692:SF1">
    <property type="entry name" value="RIBOSOME MATURATION FACTOR RIMM"/>
    <property type="match status" value="1"/>
</dbReference>
<feature type="domain" description="Ribosome maturation factor RimM PRC barrel" evidence="7">
    <location>
        <begin position="98"/>
        <end position="162"/>
    </location>
</feature>
<dbReference type="Proteomes" id="UP000249377">
    <property type="component" value="Unassembled WGS sequence"/>
</dbReference>
<dbReference type="InterPro" id="IPR036976">
    <property type="entry name" value="RimM_N_sf"/>
</dbReference>
<protein>
    <recommendedName>
        <fullName evidence="5">Ribosome maturation factor RimM</fullName>
    </recommendedName>
</protein>
<dbReference type="InterPro" id="IPR002676">
    <property type="entry name" value="RimM_N"/>
</dbReference>
<organism evidence="8 9">
    <name type="scientific">Hydrogeniiclostridium mannosilyticum</name>
    <dbReference type="NCBI Taxonomy" id="2764322"/>
    <lineage>
        <taxon>Bacteria</taxon>
        <taxon>Bacillati</taxon>
        <taxon>Bacillota</taxon>
        <taxon>Clostridia</taxon>
        <taxon>Eubacteriales</taxon>
        <taxon>Acutalibacteraceae</taxon>
        <taxon>Hydrogeniiclostridium</taxon>
    </lineage>
</organism>
<dbReference type="Gene3D" id="2.30.30.240">
    <property type="entry name" value="PRC-barrel domain"/>
    <property type="match status" value="1"/>
</dbReference>
<dbReference type="RefSeq" id="WP_112331476.1">
    <property type="nucleotide sequence ID" value="NZ_JADPHD010000001.1"/>
</dbReference>
<evidence type="ECO:0000256" key="2">
    <source>
        <dbReference type="ARBA" id="ARBA00022517"/>
    </source>
</evidence>
<dbReference type="GO" id="GO:0006364">
    <property type="term" value="P:rRNA processing"/>
    <property type="evidence" value="ECO:0007669"/>
    <property type="project" value="UniProtKB-UniRule"/>
</dbReference>
<keyword evidence="4 5" id="KW-0143">Chaperone</keyword>
<dbReference type="GO" id="GO:0043022">
    <property type="term" value="F:ribosome binding"/>
    <property type="evidence" value="ECO:0007669"/>
    <property type="project" value="InterPro"/>
</dbReference>
<dbReference type="AlphaFoldDB" id="A0A328UFZ8"/>
<evidence type="ECO:0000256" key="5">
    <source>
        <dbReference type="HAMAP-Rule" id="MF_00014"/>
    </source>
</evidence>
<evidence type="ECO:0000256" key="3">
    <source>
        <dbReference type="ARBA" id="ARBA00022552"/>
    </source>
</evidence>
<dbReference type="EMBL" id="QLYR01000001">
    <property type="protein sequence ID" value="RAQ30279.1"/>
    <property type="molecule type" value="Genomic_DNA"/>
</dbReference>
<keyword evidence="3 5" id="KW-0698">rRNA processing</keyword>
<dbReference type="SUPFAM" id="SSF50346">
    <property type="entry name" value="PRC-barrel domain"/>
    <property type="match status" value="1"/>
</dbReference>
<dbReference type="NCBIfam" id="TIGR02273">
    <property type="entry name" value="16S_RimM"/>
    <property type="match status" value="1"/>
</dbReference>
<dbReference type="GO" id="GO:0042274">
    <property type="term" value="P:ribosomal small subunit biogenesis"/>
    <property type="evidence" value="ECO:0007669"/>
    <property type="project" value="UniProtKB-UniRule"/>
</dbReference>
<dbReference type="HAMAP" id="MF_00014">
    <property type="entry name" value="Ribosome_mat_RimM"/>
    <property type="match status" value="1"/>
</dbReference>
<evidence type="ECO:0000313" key="9">
    <source>
        <dbReference type="Proteomes" id="UP000249377"/>
    </source>
</evidence>
<dbReference type="SUPFAM" id="SSF50447">
    <property type="entry name" value="Translation proteins"/>
    <property type="match status" value="1"/>
</dbReference>
<comment type="similarity">
    <text evidence="5">Belongs to the RimM family.</text>
</comment>
<dbReference type="GO" id="GO:0005840">
    <property type="term" value="C:ribosome"/>
    <property type="evidence" value="ECO:0007669"/>
    <property type="project" value="InterPro"/>
</dbReference>
<dbReference type="InterPro" id="IPR011033">
    <property type="entry name" value="PRC_barrel-like_sf"/>
</dbReference>
<dbReference type="InterPro" id="IPR009000">
    <property type="entry name" value="Transl_B-barrel_sf"/>
</dbReference>
<dbReference type="InterPro" id="IPR011961">
    <property type="entry name" value="RimM"/>
</dbReference>
<evidence type="ECO:0000259" key="6">
    <source>
        <dbReference type="Pfam" id="PF01782"/>
    </source>
</evidence>
<dbReference type="Pfam" id="PF01782">
    <property type="entry name" value="RimM"/>
    <property type="match status" value="1"/>
</dbReference>
<comment type="subunit">
    <text evidence="5">Binds ribosomal protein uS19.</text>
</comment>
<comment type="function">
    <text evidence="5">An accessory protein needed during the final step in the assembly of 30S ribosomal subunit, possibly for assembly of the head region. Essential for efficient processing of 16S rRNA. May be needed both before and after RbfA during the maturation of 16S rRNA. It has affinity for free ribosomal 30S subunits but not for 70S ribosomes.</text>
</comment>